<evidence type="ECO:0000256" key="1">
    <source>
        <dbReference type="SAM" id="Phobius"/>
    </source>
</evidence>
<reference evidence="4" key="1">
    <citation type="submission" date="2016-10" db="EMBL/GenBank/DDBJ databases">
        <authorList>
            <person name="Varghese N."/>
            <person name="Submissions S."/>
        </authorList>
    </citation>
    <scope>NUCLEOTIDE SEQUENCE [LARGE SCALE GENOMIC DNA]</scope>
    <source>
        <strain evidence="4">DSM 5463</strain>
    </source>
</reference>
<feature type="transmembrane region" description="Helical" evidence="1">
    <location>
        <begin position="6"/>
        <end position="25"/>
    </location>
</feature>
<feature type="domain" description="DUF218" evidence="2">
    <location>
        <begin position="33"/>
        <end position="153"/>
    </location>
</feature>
<dbReference type="PANTHER" id="PTHR30336:SF4">
    <property type="entry name" value="ENVELOPE BIOGENESIS FACTOR ELYC"/>
    <property type="match status" value="1"/>
</dbReference>
<dbReference type="Gene3D" id="3.40.50.620">
    <property type="entry name" value="HUPs"/>
    <property type="match status" value="1"/>
</dbReference>
<dbReference type="GO" id="GO:0005886">
    <property type="term" value="C:plasma membrane"/>
    <property type="evidence" value="ECO:0007669"/>
    <property type="project" value="TreeGrafter"/>
</dbReference>
<dbReference type="GO" id="GO:0000270">
    <property type="term" value="P:peptidoglycan metabolic process"/>
    <property type="evidence" value="ECO:0007669"/>
    <property type="project" value="TreeGrafter"/>
</dbReference>
<keyword evidence="1" id="KW-0472">Membrane</keyword>
<keyword evidence="4" id="KW-1185">Reference proteome</keyword>
<protein>
    <submittedName>
        <fullName evidence="3">DUF218 domain-containing protein</fullName>
    </submittedName>
</protein>
<evidence type="ECO:0000259" key="2">
    <source>
        <dbReference type="Pfam" id="PF02698"/>
    </source>
</evidence>
<dbReference type="Pfam" id="PF02698">
    <property type="entry name" value="DUF218"/>
    <property type="match status" value="1"/>
</dbReference>
<dbReference type="GO" id="GO:0043164">
    <property type="term" value="P:Gram-negative-bacterium-type cell wall biogenesis"/>
    <property type="evidence" value="ECO:0007669"/>
    <property type="project" value="TreeGrafter"/>
</dbReference>
<keyword evidence="1" id="KW-0812">Transmembrane</keyword>
<sequence>MKKCLILFLFIMFSFILFEILYFGYTAKPKKADCMIILGCKVRGYEPGDFLKSRLDVALRLYKEGYCKFIIVSGGKGKNELISEAEAMKIYLIKNGVSEKYIIKEDKSFSTYENLFNSLNVMKNKGFKDALIVSNKYHLKRASLMAKKIGIKASFQGCIVKEKFYLEVIGILREVFAILKFYILGL</sequence>
<organism evidence="3 4">
    <name type="scientific">Caloramator fervidus</name>
    <dbReference type="NCBI Taxonomy" id="29344"/>
    <lineage>
        <taxon>Bacteria</taxon>
        <taxon>Bacillati</taxon>
        <taxon>Bacillota</taxon>
        <taxon>Clostridia</taxon>
        <taxon>Eubacteriales</taxon>
        <taxon>Clostridiaceae</taxon>
        <taxon>Caloramator</taxon>
    </lineage>
</organism>
<dbReference type="InterPro" id="IPR003848">
    <property type="entry name" value="DUF218"/>
</dbReference>
<evidence type="ECO:0000313" key="4">
    <source>
        <dbReference type="Proteomes" id="UP000242850"/>
    </source>
</evidence>
<dbReference type="CDD" id="cd06259">
    <property type="entry name" value="YdcF-like"/>
    <property type="match status" value="1"/>
</dbReference>
<evidence type="ECO:0000313" key="3">
    <source>
        <dbReference type="EMBL" id="SEF59907.1"/>
    </source>
</evidence>
<dbReference type="PANTHER" id="PTHR30336">
    <property type="entry name" value="INNER MEMBRANE PROTEIN, PROBABLE PERMEASE"/>
    <property type="match status" value="1"/>
</dbReference>
<dbReference type="Proteomes" id="UP000242850">
    <property type="component" value="Unassembled WGS sequence"/>
</dbReference>
<proteinExistence type="predicted"/>
<keyword evidence="1" id="KW-1133">Transmembrane helix</keyword>
<name>A0A1H5TD20_9CLOT</name>
<dbReference type="InterPro" id="IPR051599">
    <property type="entry name" value="Cell_Envelope_Assoc"/>
</dbReference>
<dbReference type="EMBL" id="FNUK01000005">
    <property type="protein sequence ID" value="SEF59907.1"/>
    <property type="molecule type" value="Genomic_DNA"/>
</dbReference>
<accession>A0A1H5TD20</accession>
<dbReference type="InterPro" id="IPR014729">
    <property type="entry name" value="Rossmann-like_a/b/a_fold"/>
</dbReference>
<dbReference type="AlphaFoldDB" id="A0A1H5TD20"/>
<gene>
    <name evidence="3" type="ORF">SAMN05660865_00584</name>
</gene>